<dbReference type="InterPro" id="IPR051675">
    <property type="entry name" value="Endo/Exo/Phosphatase_dom_1"/>
</dbReference>
<dbReference type="GO" id="GO:0015628">
    <property type="term" value="P:protein secretion by the type II secretion system"/>
    <property type="evidence" value="ECO:0007669"/>
    <property type="project" value="TreeGrafter"/>
</dbReference>
<dbReference type="GO" id="GO:0015627">
    <property type="term" value="C:type II protein secretion system complex"/>
    <property type="evidence" value="ECO:0007669"/>
    <property type="project" value="TreeGrafter"/>
</dbReference>
<dbReference type="PANTHER" id="PTHR21180:SF32">
    <property type="entry name" value="ENDONUCLEASE_EXONUCLEASE_PHOSPHATASE FAMILY DOMAIN-CONTAINING PROTEIN 1"/>
    <property type="match status" value="1"/>
</dbReference>
<keyword evidence="5" id="KW-1185">Reference proteome</keyword>
<dbReference type="Pfam" id="PF10531">
    <property type="entry name" value="SLBB"/>
    <property type="match status" value="1"/>
</dbReference>
<gene>
    <name evidence="4" type="ORF">DF223_02055</name>
</gene>
<dbReference type="SUPFAM" id="SSF47781">
    <property type="entry name" value="RuvA domain 2-like"/>
    <property type="match status" value="1"/>
</dbReference>
<feature type="compositionally biased region" description="Basic and acidic residues" evidence="1">
    <location>
        <begin position="1"/>
        <end position="21"/>
    </location>
</feature>
<protein>
    <submittedName>
        <fullName evidence="4">Competence protein ComEA</fullName>
    </submittedName>
</protein>
<feature type="domain" description="Helix-hairpin-helix DNA-binding motif class 1" evidence="3">
    <location>
        <begin position="168"/>
        <end position="187"/>
    </location>
</feature>
<keyword evidence="2" id="KW-1133">Transmembrane helix</keyword>
<dbReference type="Gene3D" id="1.10.150.320">
    <property type="entry name" value="Photosystem II 12 kDa extrinsic protein"/>
    <property type="match status" value="1"/>
</dbReference>
<evidence type="ECO:0000256" key="2">
    <source>
        <dbReference type="SAM" id="Phobius"/>
    </source>
</evidence>
<dbReference type="Proteomes" id="UP000244962">
    <property type="component" value="Unassembled WGS sequence"/>
</dbReference>
<dbReference type="InterPro" id="IPR019554">
    <property type="entry name" value="Soluble_ligand-bd"/>
</dbReference>
<comment type="caution">
    <text evidence="4">The sequence shown here is derived from an EMBL/GenBank/DDBJ whole genome shotgun (WGS) entry which is preliminary data.</text>
</comment>
<sequence length="220" mass="22770">MQSEGSSERGPNRRRHAELQPRKPAHVRLGAGAVIVLLIAGLAVAVVVSLIGSAGTTSTLAVPATERATAQPDGAGTVAYVHILGAVASPGVYRLREGDRVLDAVASAGGFTPTADQRGVNLARFVVDGEQIHVPEIGAEPSADAVPPGQGAPGTEQGKVNLNTATTDELEELPRVGPEMASRIIAWRDTNGPFTAVDELMSITGIGEKTFEALRELVTV</sequence>
<evidence type="ECO:0000313" key="5">
    <source>
        <dbReference type="Proteomes" id="UP000244962"/>
    </source>
</evidence>
<dbReference type="SMART" id="SM00278">
    <property type="entry name" value="HhH1"/>
    <property type="match status" value="2"/>
</dbReference>
<proteinExistence type="predicted"/>
<dbReference type="EMBL" id="QEFB01000001">
    <property type="protein sequence ID" value="PWC08612.1"/>
    <property type="molecule type" value="Genomic_DNA"/>
</dbReference>
<dbReference type="Pfam" id="PF12836">
    <property type="entry name" value="HHH_3"/>
    <property type="match status" value="1"/>
</dbReference>
<dbReference type="GO" id="GO:0006281">
    <property type="term" value="P:DNA repair"/>
    <property type="evidence" value="ECO:0007669"/>
    <property type="project" value="InterPro"/>
</dbReference>
<feature type="transmembrane region" description="Helical" evidence="2">
    <location>
        <begin position="29"/>
        <end position="51"/>
    </location>
</feature>
<organism evidence="4 5">
    <name type="scientific">Mycetocola zhujimingii</name>
    <dbReference type="NCBI Taxonomy" id="2079792"/>
    <lineage>
        <taxon>Bacteria</taxon>
        <taxon>Bacillati</taxon>
        <taxon>Actinomycetota</taxon>
        <taxon>Actinomycetes</taxon>
        <taxon>Micrococcales</taxon>
        <taxon>Microbacteriaceae</taxon>
        <taxon>Mycetocola</taxon>
    </lineage>
</organism>
<dbReference type="GO" id="GO:0003677">
    <property type="term" value="F:DNA binding"/>
    <property type="evidence" value="ECO:0007669"/>
    <property type="project" value="InterPro"/>
</dbReference>
<feature type="region of interest" description="Disordered" evidence="1">
    <location>
        <begin position="140"/>
        <end position="159"/>
    </location>
</feature>
<evidence type="ECO:0000313" key="4">
    <source>
        <dbReference type="EMBL" id="PWC08612.1"/>
    </source>
</evidence>
<reference evidence="5" key="1">
    <citation type="submission" date="2018-04" db="EMBL/GenBank/DDBJ databases">
        <authorList>
            <person name="Liu S."/>
            <person name="Wang Z."/>
            <person name="Li J."/>
        </authorList>
    </citation>
    <scope>NUCLEOTIDE SEQUENCE [LARGE SCALE GENOMIC DNA]</scope>
    <source>
        <strain evidence="5">622</strain>
    </source>
</reference>
<name>A0A2U1TIB4_9MICO</name>
<dbReference type="InterPro" id="IPR010994">
    <property type="entry name" value="RuvA_2-like"/>
</dbReference>
<dbReference type="AlphaFoldDB" id="A0A2U1TIB4"/>
<dbReference type="Gene3D" id="3.10.560.10">
    <property type="entry name" value="Outer membrane lipoprotein wza domain like"/>
    <property type="match status" value="1"/>
</dbReference>
<dbReference type="PANTHER" id="PTHR21180">
    <property type="entry name" value="ENDONUCLEASE/EXONUCLEASE/PHOSPHATASE FAMILY DOMAIN-CONTAINING PROTEIN 1"/>
    <property type="match status" value="1"/>
</dbReference>
<keyword evidence="2" id="KW-0472">Membrane</keyword>
<dbReference type="InterPro" id="IPR004509">
    <property type="entry name" value="Competence_ComEA_HhH"/>
</dbReference>
<feature type="region of interest" description="Disordered" evidence="1">
    <location>
        <begin position="1"/>
        <end position="23"/>
    </location>
</feature>
<accession>A0A2U1TIB4</accession>
<dbReference type="NCBIfam" id="TIGR00426">
    <property type="entry name" value="competence protein ComEA helix-hairpin-helix repeat region"/>
    <property type="match status" value="1"/>
</dbReference>
<evidence type="ECO:0000256" key="1">
    <source>
        <dbReference type="SAM" id="MobiDB-lite"/>
    </source>
</evidence>
<feature type="domain" description="Helix-hairpin-helix DNA-binding motif class 1" evidence="3">
    <location>
        <begin position="198"/>
        <end position="217"/>
    </location>
</feature>
<keyword evidence="2" id="KW-0812">Transmembrane</keyword>
<dbReference type="InterPro" id="IPR003583">
    <property type="entry name" value="Hlx-hairpin-Hlx_DNA-bd_motif"/>
</dbReference>
<evidence type="ECO:0000259" key="3">
    <source>
        <dbReference type="SMART" id="SM00278"/>
    </source>
</evidence>